<dbReference type="Pfam" id="PF01541">
    <property type="entry name" value="GIY-YIG"/>
    <property type="match status" value="1"/>
</dbReference>
<proteinExistence type="inferred from homology"/>
<dbReference type="AlphaFoldDB" id="A0A7M4D369"/>
<evidence type="ECO:0000313" key="4">
    <source>
        <dbReference type="EMBL" id="MVB06303.1"/>
    </source>
</evidence>
<protein>
    <submittedName>
        <fullName evidence="3">GIY-YIG nuclease family protein</fullName>
    </submittedName>
</protein>
<dbReference type="Gene3D" id="3.40.1440.10">
    <property type="entry name" value="GIY-YIG endonuclease"/>
    <property type="match status" value="1"/>
</dbReference>
<dbReference type="InterPro" id="IPR035901">
    <property type="entry name" value="GIY-YIG_endonuc_sf"/>
</dbReference>
<feature type="domain" description="GIY-YIG" evidence="2">
    <location>
        <begin position="1"/>
        <end position="78"/>
    </location>
</feature>
<reference evidence="3 6" key="2">
    <citation type="submission" date="2019-12" db="EMBL/GenBank/DDBJ databases">
        <title>Draft genome sequence of Labilibaculum sp. strain 44 isolated from deep waters of Black Sea.</title>
        <authorList>
            <person name="Yadav S."/>
            <person name="Villanueva L."/>
        </authorList>
    </citation>
    <scope>NUCLEOTIDE SEQUENCE [LARGE SCALE GENOMIC DNA]</scope>
    <source>
        <strain evidence="3 6">44</strain>
    </source>
</reference>
<dbReference type="EMBL" id="WOTW01000007">
    <property type="protein sequence ID" value="MUP37098.1"/>
    <property type="molecule type" value="Genomic_DNA"/>
</dbReference>
<dbReference type="Proteomes" id="UP000462449">
    <property type="component" value="Unassembled WGS sequence"/>
</dbReference>
<dbReference type="EMBL" id="QTZN02000007">
    <property type="protein sequence ID" value="MVB06303.1"/>
    <property type="molecule type" value="Genomic_DNA"/>
</dbReference>
<dbReference type="Proteomes" id="UP000285951">
    <property type="component" value="Unassembled WGS sequence"/>
</dbReference>
<dbReference type="RefSeq" id="WP_156194935.1">
    <property type="nucleotide sequence ID" value="NZ_QTZN02000007.1"/>
</dbReference>
<gene>
    <name evidence="4" type="ORF">DWB62_004640</name>
    <name evidence="3" type="ORF">GNY23_04640</name>
</gene>
<dbReference type="InterPro" id="IPR000305">
    <property type="entry name" value="GIY-YIG_endonuc"/>
</dbReference>
<dbReference type="PROSITE" id="PS50164">
    <property type="entry name" value="GIY_YIG"/>
    <property type="match status" value="1"/>
</dbReference>
<evidence type="ECO:0000256" key="1">
    <source>
        <dbReference type="ARBA" id="ARBA00007435"/>
    </source>
</evidence>
<evidence type="ECO:0000313" key="6">
    <source>
        <dbReference type="Proteomes" id="UP000462449"/>
    </source>
</evidence>
<dbReference type="InterPro" id="IPR050190">
    <property type="entry name" value="UPF0213_domain"/>
</dbReference>
<dbReference type="PANTHER" id="PTHR34477">
    <property type="entry name" value="UPF0213 PROTEIN YHBQ"/>
    <property type="match status" value="1"/>
</dbReference>
<dbReference type="PANTHER" id="PTHR34477:SF1">
    <property type="entry name" value="UPF0213 PROTEIN YHBQ"/>
    <property type="match status" value="1"/>
</dbReference>
<reference evidence="4 5" key="1">
    <citation type="submission" date="2019-11" db="EMBL/GenBank/DDBJ databases">
        <title>Draft genome sequence of Labilibaculum sp. strain SYP isolated from Black Sea.</title>
        <authorList>
            <person name="Yadav S."/>
            <person name="Villanueva L."/>
        </authorList>
    </citation>
    <scope>NUCLEOTIDE SEQUENCE [LARGE SCALE GENOMIC DNA]</scope>
    <source>
        <strain evidence="4 5">44</strain>
    </source>
</reference>
<keyword evidence="5" id="KW-1185">Reference proteome</keyword>
<evidence type="ECO:0000259" key="2">
    <source>
        <dbReference type="PROSITE" id="PS50164"/>
    </source>
</evidence>
<dbReference type="SUPFAM" id="SSF82771">
    <property type="entry name" value="GIY-YIG endonuclease"/>
    <property type="match status" value="1"/>
</dbReference>
<organism evidence="3 6">
    <name type="scientific">Labilibaculum euxinus</name>
    <dbReference type="NCBI Taxonomy" id="2686357"/>
    <lineage>
        <taxon>Bacteria</taxon>
        <taxon>Pseudomonadati</taxon>
        <taxon>Bacteroidota</taxon>
        <taxon>Bacteroidia</taxon>
        <taxon>Marinilabiliales</taxon>
        <taxon>Marinifilaceae</taxon>
        <taxon>Labilibaculum</taxon>
    </lineage>
</organism>
<comment type="caution">
    <text evidence="3">The sequence shown here is derived from an EMBL/GenBank/DDBJ whole genome shotgun (WGS) entry which is preliminary data.</text>
</comment>
<evidence type="ECO:0000313" key="3">
    <source>
        <dbReference type="EMBL" id="MUP37098.1"/>
    </source>
</evidence>
<accession>A0A7M4D369</accession>
<dbReference type="OrthoDB" id="1495241at2"/>
<sequence>MKIEVYILQSVAGNCYYIGYTKDLTNRLYLHDEGTFENSFTSNYKDWQLFYQLECESIAQARRIEKHIKKMKSKKYVENLLLYKNIAIRLLEKYK</sequence>
<name>A0A7M4D369_9BACT</name>
<evidence type="ECO:0000313" key="5">
    <source>
        <dbReference type="Proteomes" id="UP000285951"/>
    </source>
</evidence>
<comment type="similarity">
    <text evidence="1">Belongs to the UPF0213 family.</text>
</comment>